<dbReference type="AlphaFoldDB" id="A0A6A6D5X4"/>
<evidence type="ECO:0000313" key="3">
    <source>
        <dbReference type="Proteomes" id="UP000800200"/>
    </source>
</evidence>
<evidence type="ECO:0000256" key="1">
    <source>
        <dbReference type="SAM" id="Phobius"/>
    </source>
</evidence>
<accession>A0A6A6D5X4</accession>
<keyword evidence="1" id="KW-0472">Membrane</keyword>
<proteinExistence type="predicted"/>
<name>A0A6A6D5X4_9PEZI</name>
<dbReference type="EMBL" id="ML994839">
    <property type="protein sequence ID" value="KAF2174533.1"/>
    <property type="molecule type" value="Genomic_DNA"/>
</dbReference>
<gene>
    <name evidence="2" type="ORF">K469DRAFT_681145</name>
</gene>
<dbReference type="Proteomes" id="UP000800200">
    <property type="component" value="Unassembled WGS sequence"/>
</dbReference>
<sequence length="64" mass="7121">MTTSKEQSICETIWQHVIPRSTMLWPALVFAITGGIILGLVKGRRIALLVSEAVRRSGVRSKTR</sequence>
<protein>
    <submittedName>
        <fullName evidence="2">Uncharacterized protein</fullName>
    </submittedName>
</protein>
<keyword evidence="1" id="KW-1133">Transmembrane helix</keyword>
<keyword evidence="1" id="KW-0812">Transmembrane</keyword>
<evidence type="ECO:0000313" key="2">
    <source>
        <dbReference type="EMBL" id="KAF2174533.1"/>
    </source>
</evidence>
<feature type="transmembrane region" description="Helical" evidence="1">
    <location>
        <begin position="23"/>
        <end position="41"/>
    </location>
</feature>
<keyword evidence="3" id="KW-1185">Reference proteome</keyword>
<reference evidence="2" key="1">
    <citation type="journal article" date="2020" name="Stud. Mycol.">
        <title>101 Dothideomycetes genomes: a test case for predicting lifestyles and emergence of pathogens.</title>
        <authorList>
            <person name="Haridas S."/>
            <person name="Albert R."/>
            <person name="Binder M."/>
            <person name="Bloem J."/>
            <person name="Labutti K."/>
            <person name="Salamov A."/>
            <person name="Andreopoulos B."/>
            <person name="Baker S."/>
            <person name="Barry K."/>
            <person name="Bills G."/>
            <person name="Bluhm B."/>
            <person name="Cannon C."/>
            <person name="Castanera R."/>
            <person name="Culley D."/>
            <person name="Daum C."/>
            <person name="Ezra D."/>
            <person name="Gonzalez J."/>
            <person name="Henrissat B."/>
            <person name="Kuo A."/>
            <person name="Liang C."/>
            <person name="Lipzen A."/>
            <person name="Lutzoni F."/>
            <person name="Magnuson J."/>
            <person name="Mondo S."/>
            <person name="Nolan M."/>
            <person name="Ohm R."/>
            <person name="Pangilinan J."/>
            <person name="Park H.-J."/>
            <person name="Ramirez L."/>
            <person name="Alfaro M."/>
            <person name="Sun H."/>
            <person name="Tritt A."/>
            <person name="Yoshinaga Y."/>
            <person name="Zwiers L.-H."/>
            <person name="Turgeon B."/>
            <person name="Goodwin S."/>
            <person name="Spatafora J."/>
            <person name="Crous P."/>
            <person name="Grigoriev I."/>
        </authorList>
    </citation>
    <scope>NUCLEOTIDE SEQUENCE</scope>
    <source>
        <strain evidence="2">CBS 207.26</strain>
    </source>
</reference>
<organism evidence="2 3">
    <name type="scientific">Zopfia rhizophila CBS 207.26</name>
    <dbReference type="NCBI Taxonomy" id="1314779"/>
    <lineage>
        <taxon>Eukaryota</taxon>
        <taxon>Fungi</taxon>
        <taxon>Dikarya</taxon>
        <taxon>Ascomycota</taxon>
        <taxon>Pezizomycotina</taxon>
        <taxon>Dothideomycetes</taxon>
        <taxon>Dothideomycetes incertae sedis</taxon>
        <taxon>Zopfiaceae</taxon>
        <taxon>Zopfia</taxon>
    </lineage>
</organism>